<dbReference type="PANTHER" id="PTHR46680:SF3">
    <property type="entry name" value="NF-KAPPA-B INHIBITOR CACTUS"/>
    <property type="match status" value="1"/>
</dbReference>
<dbReference type="Gene3D" id="1.25.40.20">
    <property type="entry name" value="Ankyrin repeat-containing domain"/>
    <property type="match status" value="1"/>
</dbReference>
<dbReference type="GO" id="GO:0071356">
    <property type="term" value="P:cellular response to tumor necrosis factor"/>
    <property type="evidence" value="ECO:0007669"/>
    <property type="project" value="TreeGrafter"/>
</dbReference>
<dbReference type="Proteomes" id="UP000008237">
    <property type="component" value="Unassembled WGS sequence"/>
</dbReference>
<gene>
    <name evidence="4" type="ORF">EAI_15704</name>
</gene>
<dbReference type="InterPro" id="IPR002110">
    <property type="entry name" value="Ankyrin_rpt"/>
</dbReference>
<name>E2BGA4_HARSA</name>
<dbReference type="GO" id="GO:0051059">
    <property type="term" value="F:NF-kappaB binding"/>
    <property type="evidence" value="ECO:0007669"/>
    <property type="project" value="TreeGrafter"/>
</dbReference>
<feature type="repeat" description="ANK" evidence="3">
    <location>
        <begin position="262"/>
        <end position="295"/>
    </location>
</feature>
<dbReference type="GO" id="GO:0005829">
    <property type="term" value="C:cytosol"/>
    <property type="evidence" value="ECO:0007669"/>
    <property type="project" value="TreeGrafter"/>
</dbReference>
<dbReference type="Pfam" id="PF12796">
    <property type="entry name" value="Ank_2"/>
    <property type="match status" value="1"/>
</dbReference>
<reference evidence="4 5" key="1">
    <citation type="journal article" date="2010" name="Science">
        <title>Genomic comparison of the ants Camponotus floridanus and Harpegnathos saltator.</title>
        <authorList>
            <person name="Bonasio R."/>
            <person name="Zhang G."/>
            <person name="Ye C."/>
            <person name="Mutti N.S."/>
            <person name="Fang X."/>
            <person name="Qin N."/>
            <person name="Donahue G."/>
            <person name="Yang P."/>
            <person name="Li Q."/>
            <person name="Li C."/>
            <person name="Zhang P."/>
            <person name="Huang Z."/>
            <person name="Berger S.L."/>
            <person name="Reinberg D."/>
            <person name="Wang J."/>
            <person name="Liebig J."/>
        </authorList>
    </citation>
    <scope>NUCLEOTIDE SEQUENCE [LARGE SCALE GENOMIC DNA]</scope>
    <source>
        <strain evidence="4 5">R22 G/1</strain>
    </source>
</reference>
<accession>E2BGA4</accession>
<feature type="repeat" description="ANK" evidence="3">
    <location>
        <begin position="365"/>
        <end position="401"/>
    </location>
</feature>
<evidence type="ECO:0000256" key="1">
    <source>
        <dbReference type="ARBA" id="ARBA00022737"/>
    </source>
</evidence>
<keyword evidence="2 3" id="KW-0040">ANK repeat</keyword>
<feature type="repeat" description="ANK" evidence="3">
    <location>
        <begin position="331"/>
        <end position="363"/>
    </location>
</feature>
<keyword evidence="1" id="KW-0677">Repeat</keyword>
<dbReference type="STRING" id="610380.E2BGA4"/>
<evidence type="ECO:0000256" key="2">
    <source>
        <dbReference type="ARBA" id="ARBA00023043"/>
    </source>
</evidence>
<evidence type="ECO:0000313" key="5">
    <source>
        <dbReference type="Proteomes" id="UP000008237"/>
    </source>
</evidence>
<dbReference type="InParanoid" id="E2BGA4"/>
<dbReference type="InterPro" id="IPR036770">
    <property type="entry name" value="Ankyrin_rpt-contain_sf"/>
</dbReference>
<dbReference type="SMART" id="SM00248">
    <property type="entry name" value="ANK"/>
    <property type="match status" value="3"/>
</dbReference>
<keyword evidence="5" id="KW-1185">Reference proteome</keyword>
<sequence length="437" mass="49014">MNSRERLGHESSSTNNDIQCVSELGKITDISSKDIQSNEQNKDCSRNNLPQKDVSEKWNVIRKAVNSVKDEELRAQALKALAECCIGVERHVPKCPPEELKSVHDTQVQTTVFGLLDPSFFILLNKDIEEIQRLKQVTHEIFYMPNLPMQNNLVFDNVKQPNGCKTSDTIEEGDFDIDSYISKICEENLGALQVRETLSTTNARYQKIIEQLQQDFELAKKYDKDGMLSIHNAVIKNNIYDVQRYLMILKQCKESVDILTEDGETSLELAIKYDVRGDIVKLLLQSGAQPVILQSLRESALIIAAKRSSALLAMLVNHVSSPKLLDQVDSEGFAALHYCCKYCDVEGVSALILAGANVNLKDMKSGRTPLFHALESDNTSNRPKVVQKLIQAGAITSVTNFAGHMPLPMTNDGKNIPFMMSLRKDTRQIPSPTRYLL</sequence>
<protein>
    <submittedName>
        <fullName evidence="4">B-cell lymphoma 3-encoded protein-like protein</fullName>
    </submittedName>
</protein>
<dbReference type="PROSITE" id="PS50088">
    <property type="entry name" value="ANK_REPEAT"/>
    <property type="match status" value="3"/>
</dbReference>
<evidence type="ECO:0000256" key="3">
    <source>
        <dbReference type="PROSITE-ProRule" id="PRU00023"/>
    </source>
</evidence>
<dbReference type="AlphaFoldDB" id="E2BGA4"/>
<dbReference type="OrthoDB" id="10254947at2759"/>
<dbReference type="SUPFAM" id="SSF48403">
    <property type="entry name" value="Ankyrin repeat"/>
    <property type="match status" value="1"/>
</dbReference>
<dbReference type="PANTHER" id="PTHR46680">
    <property type="entry name" value="NF-KAPPA-B INHIBITOR ALPHA"/>
    <property type="match status" value="1"/>
</dbReference>
<evidence type="ECO:0000313" key="4">
    <source>
        <dbReference type="EMBL" id="EFN85267.1"/>
    </source>
</evidence>
<dbReference type="PROSITE" id="PS50297">
    <property type="entry name" value="ANK_REP_REGION"/>
    <property type="match status" value="1"/>
</dbReference>
<proteinExistence type="predicted"/>
<organism evidence="5">
    <name type="scientific">Harpegnathos saltator</name>
    <name type="common">Jerdon's jumping ant</name>
    <dbReference type="NCBI Taxonomy" id="610380"/>
    <lineage>
        <taxon>Eukaryota</taxon>
        <taxon>Metazoa</taxon>
        <taxon>Ecdysozoa</taxon>
        <taxon>Arthropoda</taxon>
        <taxon>Hexapoda</taxon>
        <taxon>Insecta</taxon>
        <taxon>Pterygota</taxon>
        <taxon>Neoptera</taxon>
        <taxon>Endopterygota</taxon>
        <taxon>Hymenoptera</taxon>
        <taxon>Apocrita</taxon>
        <taxon>Aculeata</taxon>
        <taxon>Formicoidea</taxon>
        <taxon>Formicidae</taxon>
        <taxon>Ponerinae</taxon>
        <taxon>Ponerini</taxon>
        <taxon>Harpegnathos</taxon>
    </lineage>
</organism>
<dbReference type="EMBL" id="GL448138">
    <property type="protein sequence ID" value="EFN85267.1"/>
    <property type="molecule type" value="Genomic_DNA"/>
</dbReference>
<dbReference type="InterPro" id="IPR051070">
    <property type="entry name" value="NF-kappa-B_inhibitor"/>
</dbReference>